<proteinExistence type="predicted"/>
<reference evidence="2" key="1">
    <citation type="submission" date="2020-02" db="EMBL/GenBank/DDBJ databases">
        <authorList>
            <person name="Meier V. D."/>
        </authorList>
    </citation>
    <scope>NUCLEOTIDE SEQUENCE</scope>
    <source>
        <strain evidence="2">AVDCRST_MAG31</strain>
    </source>
</reference>
<feature type="domain" description="PilZ" evidence="1">
    <location>
        <begin position="21"/>
        <end position="89"/>
    </location>
</feature>
<dbReference type="AlphaFoldDB" id="A0A6J4TVJ6"/>
<evidence type="ECO:0000313" key="2">
    <source>
        <dbReference type="EMBL" id="CAA9532707.1"/>
    </source>
</evidence>
<organism evidence="2">
    <name type="scientific">uncultured Sphingomonas sp</name>
    <dbReference type="NCBI Taxonomy" id="158754"/>
    <lineage>
        <taxon>Bacteria</taxon>
        <taxon>Pseudomonadati</taxon>
        <taxon>Pseudomonadota</taxon>
        <taxon>Alphaproteobacteria</taxon>
        <taxon>Sphingomonadales</taxon>
        <taxon>Sphingomonadaceae</taxon>
        <taxon>Sphingomonas</taxon>
        <taxon>environmental samples</taxon>
    </lineage>
</organism>
<gene>
    <name evidence="2" type="ORF">AVDCRST_MAG31-2546</name>
</gene>
<accession>A0A6J4TVJ6</accession>
<evidence type="ECO:0000259" key="1">
    <source>
        <dbReference type="Pfam" id="PF07238"/>
    </source>
</evidence>
<dbReference type="InterPro" id="IPR009875">
    <property type="entry name" value="PilZ_domain"/>
</dbReference>
<dbReference type="GO" id="GO:0035438">
    <property type="term" value="F:cyclic-di-GMP binding"/>
    <property type="evidence" value="ECO:0007669"/>
    <property type="project" value="InterPro"/>
</dbReference>
<dbReference type="EMBL" id="CADCWA010000194">
    <property type="protein sequence ID" value="CAA9532707.1"/>
    <property type="molecule type" value="Genomic_DNA"/>
</dbReference>
<dbReference type="Pfam" id="PF07238">
    <property type="entry name" value="PilZ"/>
    <property type="match status" value="2"/>
</dbReference>
<feature type="domain" description="PilZ" evidence="1">
    <location>
        <begin position="113"/>
        <end position="187"/>
    </location>
</feature>
<protein>
    <recommendedName>
        <fullName evidence="1">PilZ domain-containing protein</fullName>
    </recommendedName>
</protein>
<name>A0A6J4TVJ6_9SPHN</name>
<sequence>MKPIDPTSLVGRDQRTVTLFMVGKLLVDGRGEGLCRVRNLSVGGLMLETCMPLALGERVSVELRGTGLLSGAIVWAREGRAGVAFHLPVIVEDLVRTAPHLGSRLLKVCQPRGPRVTVDCPIEVQLEGERVDARLTDISQGGAKLALPLALHRDERLILMIPGLPLKLAIVRWVRDEVGVAFAEPLPFELLSEWLMVRAAGEYRDDEAAELA</sequence>
<dbReference type="Gene3D" id="2.40.10.220">
    <property type="entry name" value="predicted glycosyltransferase like domains"/>
    <property type="match status" value="1"/>
</dbReference>
<dbReference type="RefSeq" id="WP_294171075.1">
    <property type="nucleotide sequence ID" value="NZ_CADCWA010000194.1"/>
</dbReference>
<dbReference type="SUPFAM" id="SSF141371">
    <property type="entry name" value="PilZ domain-like"/>
    <property type="match status" value="2"/>
</dbReference>